<dbReference type="OrthoDB" id="8101at2759"/>
<keyword evidence="3" id="KW-1185">Reference proteome</keyword>
<name>A0A2V3IN84_9FLOR</name>
<dbReference type="Proteomes" id="UP000247409">
    <property type="component" value="Unassembled WGS sequence"/>
</dbReference>
<reference evidence="2 3" key="1">
    <citation type="journal article" date="2018" name="Mol. Biol. Evol.">
        <title>Analysis of the draft genome of the red seaweed Gracilariopsis chorda provides insights into genome size evolution in Rhodophyta.</title>
        <authorList>
            <person name="Lee J."/>
            <person name="Yang E.C."/>
            <person name="Graf L."/>
            <person name="Yang J.H."/>
            <person name="Qiu H."/>
            <person name="Zel Zion U."/>
            <person name="Chan C.X."/>
            <person name="Stephens T.G."/>
            <person name="Weber A.P.M."/>
            <person name="Boo G.H."/>
            <person name="Boo S.M."/>
            <person name="Kim K.M."/>
            <person name="Shin Y."/>
            <person name="Jung M."/>
            <person name="Lee S.J."/>
            <person name="Yim H.S."/>
            <person name="Lee J.H."/>
            <person name="Bhattacharya D."/>
            <person name="Yoon H.S."/>
        </authorList>
    </citation>
    <scope>NUCLEOTIDE SEQUENCE [LARGE SCALE GENOMIC DNA]</scope>
    <source>
        <strain evidence="2 3">SKKU-2015</strain>
        <tissue evidence="2">Whole body</tissue>
    </source>
</reference>
<organism evidence="2 3">
    <name type="scientific">Gracilariopsis chorda</name>
    <dbReference type="NCBI Taxonomy" id="448386"/>
    <lineage>
        <taxon>Eukaryota</taxon>
        <taxon>Rhodophyta</taxon>
        <taxon>Florideophyceae</taxon>
        <taxon>Rhodymeniophycidae</taxon>
        <taxon>Gracilariales</taxon>
        <taxon>Gracilariaceae</taxon>
        <taxon>Gracilariopsis</taxon>
    </lineage>
</organism>
<dbReference type="EMBL" id="NBIV01000122">
    <property type="protein sequence ID" value="PXF43532.1"/>
    <property type="molecule type" value="Genomic_DNA"/>
</dbReference>
<protein>
    <submittedName>
        <fullName evidence="2">Uncharacterized protein</fullName>
    </submittedName>
</protein>
<proteinExistence type="predicted"/>
<dbReference type="EMBL" id="NBIV01000268">
    <property type="protein sequence ID" value="PXF40686.1"/>
    <property type="molecule type" value="Genomic_DNA"/>
</dbReference>
<dbReference type="AlphaFoldDB" id="A0A2V3IN84"/>
<dbReference type="Gene3D" id="2.30.30.140">
    <property type="match status" value="1"/>
</dbReference>
<gene>
    <name evidence="2" type="ORF">BWQ96_06733</name>
    <name evidence="1" type="ORF">BWQ96_09604</name>
</gene>
<evidence type="ECO:0000313" key="2">
    <source>
        <dbReference type="EMBL" id="PXF43532.1"/>
    </source>
</evidence>
<comment type="caution">
    <text evidence="2">The sequence shown here is derived from an EMBL/GenBank/DDBJ whole genome shotgun (WGS) entry which is preliminary data.</text>
</comment>
<evidence type="ECO:0000313" key="3">
    <source>
        <dbReference type="Proteomes" id="UP000247409"/>
    </source>
</evidence>
<sequence>MIRDKYNHIFRNHYELGSTVEARKGNNALGNYFPCKVILVRQAPLSNETGVYAEKNIAAKLVFTLGGVLDRKKYTYDLQYEDGSVDKHVRPDSIRPVVQPVQHKH</sequence>
<accession>A0A2V3IN84</accession>
<evidence type="ECO:0000313" key="1">
    <source>
        <dbReference type="EMBL" id="PXF40686.1"/>
    </source>
</evidence>